<dbReference type="PROSITE" id="PS00324">
    <property type="entry name" value="ASPARTOKINASE"/>
    <property type="match status" value="1"/>
</dbReference>
<dbReference type="GO" id="GO:0009090">
    <property type="term" value="P:homoserine biosynthetic process"/>
    <property type="evidence" value="ECO:0007669"/>
    <property type="project" value="TreeGrafter"/>
</dbReference>
<keyword evidence="12" id="KW-0457">Lysine biosynthesis</keyword>
<dbReference type="SUPFAM" id="SSF55021">
    <property type="entry name" value="ACT-like"/>
    <property type="match status" value="2"/>
</dbReference>
<feature type="binding site" evidence="14">
    <location>
        <position position="52"/>
    </location>
    <ligand>
        <name>substrate</name>
    </ligand>
</feature>
<dbReference type="PANTHER" id="PTHR21499">
    <property type="entry name" value="ASPARTATE KINASE"/>
    <property type="match status" value="1"/>
</dbReference>
<dbReference type="GO" id="GO:0019877">
    <property type="term" value="P:diaminopimelate biosynthetic process"/>
    <property type="evidence" value="ECO:0007669"/>
    <property type="project" value="UniProtKB-KW"/>
</dbReference>
<dbReference type="InterPro" id="IPR027795">
    <property type="entry name" value="CASTOR_ACT_dom"/>
</dbReference>
<evidence type="ECO:0000256" key="5">
    <source>
        <dbReference type="ARBA" id="ARBA00010122"/>
    </source>
</evidence>
<dbReference type="InterPro" id="IPR036393">
    <property type="entry name" value="AceGlu_kinase-like_sf"/>
</dbReference>
<dbReference type="NCBIfam" id="TIGR00657">
    <property type="entry name" value="asp_kinases"/>
    <property type="match status" value="1"/>
</dbReference>
<dbReference type="EC" id="2.7.2.4" evidence="15"/>
<evidence type="ECO:0000313" key="19">
    <source>
        <dbReference type="EMBL" id="SNS82248.1"/>
    </source>
</evidence>
<keyword evidence="10 14" id="KW-0067">ATP-binding</keyword>
<dbReference type="GO" id="GO:0004072">
    <property type="term" value="F:aspartate kinase activity"/>
    <property type="evidence" value="ECO:0007669"/>
    <property type="project" value="UniProtKB-EC"/>
</dbReference>
<feature type="domain" description="CASTOR ACT" evidence="18">
    <location>
        <begin position="339"/>
        <end position="400"/>
    </location>
</feature>
<dbReference type="PANTHER" id="PTHR21499:SF3">
    <property type="entry name" value="ASPARTOKINASE"/>
    <property type="match status" value="1"/>
</dbReference>
<keyword evidence="20" id="KW-1185">Reference proteome</keyword>
<evidence type="ECO:0000256" key="1">
    <source>
        <dbReference type="ARBA" id="ARBA00003121"/>
    </source>
</evidence>
<dbReference type="GO" id="GO:0005524">
    <property type="term" value="F:ATP binding"/>
    <property type="evidence" value="ECO:0007669"/>
    <property type="project" value="UniProtKB-KW"/>
</dbReference>
<dbReference type="Proteomes" id="UP000198304">
    <property type="component" value="Unassembled WGS sequence"/>
</dbReference>
<keyword evidence="7 15" id="KW-0808">Transferase</keyword>
<feature type="binding site" evidence="14">
    <location>
        <begin position="178"/>
        <end position="179"/>
    </location>
    <ligand>
        <name>ATP</name>
        <dbReference type="ChEBI" id="CHEBI:30616"/>
    </ligand>
</feature>
<keyword evidence="8 14" id="KW-0547">Nucleotide-binding</keyword>
<feature type="domain" description="Aspartate/glutamate/uridylate kinase" evidence="17">
    <location>
        <begin position="2"/>
        <end position="235"/>
    </location>
</feature>
<dbReference type="RefSeq" id="WP_089284268.1">
    <property type="nucleotide sequence ID" value="NZ_FZOJ01000022.1"/>
</dbReference>
<dbReference type="GO" id="GO:0009089">
    <property type="term" value="P:lysine biosynthetic process via diaminopimelate"/>
    <property type="evidence" value="ECO:0007669"/>
    <property type="project" value="UniProtKB-UniPathway"/>
</dbReference>
<reference evidence="20" key="1">
    <citation type="submission" date="2017-06" db="EMBL/GenBank/DDBJ databases">
        <authorList>
            <person name="Varghese N."/>
            <person name="Submissions S."/>
        </authorList>
    </citation>
    <scope>NUCLEOTIDE SEQUENCE [LARGE SCALE GENOMIC DNA]</scope>
    <source>
        <strain evidence="20">SCA</strain>
    </source>
</reference>
<dbReference type="GO" id="GO:0005829">
    <property type="term" value="C:cytosol"/>
    <property type="evidence" value="ECO:0007669"/>
    <property type="project" value="TreeGrafter"/>
</dbReference>
<evidence type="ECO:0000256" key="8">
    <source>
        <dbReference type="ARBA" id="ARBA00022741"/>
    </source>
</evidence>
<protein>
    <recommendedName>
        <fullName evidence="15">Aspartokinase</fullName>
        <ecNumber evidence="15">2.7.2.4</ecNumber>
    </recommendedName>
</protein>
<evidence type="ECO:0000256" key="16">
    <source>
        <dbReference type="RuleBase" id="RU004249"/>
    </source>
</evidence>
<dbReference type="Pfam" id="PF13840">
    <property type="entry name" value="ACT_7"/>
    <property type="match status" value="1"/>
</dbReference>
<keyword evidence="6 16" id="KW-0028">Amino-acid biosynthesis</keyword>
<evidence type="ECO:0000259" key="17">
    <source>
        <dbReference type="Pfam" id="PF00696"/>
    </source>
</evidence>
<comment type="similarity">
    <text evidence="5 15">Belongs to the aspartokinase family.</text>
</comment>
<evidence type="ECO:0000256" key="11">
    <source>
        <dbReference type="ARBA" id="ARBA00022915"/>
    </source>
</evidence>
<evidence type="ECO:0000256" key="4">
    <source>
        <dbReference type="ARBA" id="ARBA00005139"/>
    </source>
</evidence>
<dbReference type="Pfam" id="PF00696">
    <property type="entry name" value="AA_kinase"/>
    <property type="match status" value="1"/>
</dbReference>
<dbReference type="InterPro" id="IPR018042">
    <property type="entry name" value="Aspartate_kinase_CS"/>
</dbReference>
<dbReference type="InterPro" id="IPR001341">
    <property type="entry name" value="Asp_kinase"/>
</dbReference>
<dbReference type="Gene3D" id="3.30.2130.10">
    <property type="entry name" value="VC0802-like"/>
    <property type="match status" value="1"/>
</dbReference>
<evidence type="ECO:0000256" key="3">
    <source>
        <dbReference type="ARBA" id="ARBA00004986"/>
    </source>
</evidence>
<dbReference type="OrthoDB" id="9799110at2"/>
<evidence type="ECO:0000256" key="6">
    <source>
        <dbReference type="ARBA" id="ARBA00022605"/>
    </source>
</evidence>
<evidence type="ECO:0000313" key="20">
    <source>
        <dbReference type="Proteomes" id="UP000198304"/>
    </source>
</evidence>
<evidence type="ECO:0000256" key="13">
    <source>
        <dbReference type="ARBA" id="ARBA00047872"/>
    </source>
</evidence>
<dbReference type="NCBIfam" id="NF006068">
    <property type="entry name" value="PRK08210.1"/>
    <property type="match status" value="1"/>
</dbReference>
<comment type="pathway">
    <text evidence="2 16">Amino-acid biosynthesis; L-lysine biosynthesis via DAP pathway; (S)-tetrahydrodipicolinate from L-aspartate: step 1/4.</text>
</comment>
<dbReference type="UniPathway" id="UPA00050">
    <property type="reaction ID" value="UER00461"/>
</dbReference>
<name>A0A239HME2_9FIRM</name>
<feature type="binding site" evidence="14">
    <location>
        <begin position="7"/>
        <end position="10"/>
    </location>
    <ligand>
        <name>ATP</name>
        <dbReference type="ChEBI" id="CHEBI:30616"/>
    </ligand>
</feature>
<proteinExistence type="inferred from homology"/>
<evidence type="ECO:0000259" key="18">
    <source>
        <dbReference type="Pfam" id="PF13840"/>
    </source>
</evidence>
<comment type="pathway">
    <text evidence="4 16">Amino-acid biosynthesis; L-threonine biosynthesis; L-threonine from L-aspartate: step 1/5.</text>
</comment>
<evidence type="ECO:0000256" key="9">
    <source>
        <dbReference type="ARBA" id="ARBA00022777"/>
    </source>
</evidence>
<evidence type="ECO:0000256" key="2">
    <source>
        <dbReference type="ARBA" id="ARBA00004766"/>
    </source>
</evidence>
<feature type="binding site" evidence="14">
    <location>
        <begin position="214"/>
        <end position="215"/>
    </location>
    <ligand>
        <name>ATP</name>
        <dbReference type="ChEBI" id="CHEBI:30616"/>
    </ligand>
</feature>
<keyword evidence="9 15" id="KW-0418">Kinase</keyword>
<evidence type="ECO:0000256" key="12">
    <source>
        <dbReference type="ARBA" id="ARBA00023154"/>
    </source>
</evidence>
<dbReference type="InterPro" id="IPR045865">
    <property type="entry name" value="ACT-like_dom_sf"/>
</dbReference>
<dbReference type="SUPFAM" id="SSF53633">
    <property type="entry name" value="Carbamate kinase-like"/>
    <property type="match status" value="1"/>
</dbReference>
<evidence type="ECO:0000256" key="15">
    <source>
        <dbReference type="RuleBase" id="RU003448"/>
    </source>
</evidence>
<evidence type="ECO:0000256" key="7">
    <source>
        <dbReference type="ARBA" id="ARBA00022679"/>
    </source>
</evidence>
<evidence type="ECO:0000256" key="10">
    <source>
        <dbReference type="ARBA" id="ARBA00022840"/>
    </source>
</evidence>
<dbReference type="InterPro" id="IPR005260">
    <property type="entry name" value="Asp_kin_monofn"/>
</dbReference>
<dbReference type="UniPathway" id="UPA00051">
    <property type="reaction ID" value="UER00462"/>
</dbReference>
<sequence length="406" mass="43720">MNIVVQKFGGTSVSTKERRQMVVDKITAVKNTGNAVVVVVSAIGRKGEPYATDTLRGLALENTPTCSLKHLDLLMSCGEIISSVVLASSLEALGYKVAVLTGFQAGILTDDTFGNADILSVDANKILPYLEEGNIVIVSGFQGATNDGEITTLGRGGSDTTATALGVALHAKYVEIYTDVDGIMTADPNVVPNAKIIDEINYDEVFQMAEKGAKVIHPKAVEIAQYGNLPVKVKNTMSAHPGTSIFSCRKNGHIPYSSKRVHRLLTAITHKDGISQVFIHLKENLQKDSQLLSALAQVTISIDMINFFVDKKVFTIATEQKHSLEEVLEDFQLEYNVLDGCSKVTIIGSRITGIPGVMATVVNALAKENIQILQSSDSHATISCLVKEDAAKKAVNLLHEAFHLDQ</sequence>
<dbReference type="UniPathway" id="UPA00034">
    <property type="reaction ID" value="UER00015"/>
</dbReference>
<evidence type="ECO:0000256" key="14">
    <source>
        <dbReference type="PIRSR" id="PIRSR000726-1"/>
    </source>
</evidence>
<dbReference type="EMBL" id="FZOJ01000022">
    <property type="protein sequence ID" value="SNS82248.1"/>
    <property type="molecule type" value="Genomic_DNA"/>
</dbReference>
<dbReference type="CDD" id="cd04937">
    <property type="entry name" value="ACT_AKi-DapG-BS_2"/>
    <property type="match status" value="1"/>
</dbReference>
<feature type="binding site" evidence="14">
    <location>
        <position position="79"/>
    </location>
    <ligand>
        <name>substrate</name>
    </ligand>
</feature>
<dbReference type="PIRSF" id="PIRSF000726">
    <property type="entry name" value="Asp_kin"/>
    <property type="match status" value="1"/>
</dbReference>
<comment type="function">
    <text evidence="1">Catalyzes the phosphorylation of the beta-carboxyl group of aspartic acid with ATP to yield 4-phospho-L-aspartate, which is involved in the branched biosynthetic pathway leading to the biosynthesis of amino acids threonine, isoleucine and methionine.</text>
</comment>
<organism evidence="19 20">
    <name type="scientific">Anaerovirgula multivorans</name>
    <dbReference type="NCBI Taxonomy" id="312168"/>
    <lineage>
        <taxon>Bacteria</taxon>
        <taxon>Bacillati</taxon>
        <taxon>Bacillota</taxon>
        <taxon>Clostridia</taxon>
        <taxon>Peptostreptococcales</taxon>
        <taxon>Natronincolaceae</taxon>
        <taxon>Anaerovirgula</taxon>
    </lineage>
</organism>
<dbReference type="InterPro" id="IPR001048">
    <property type="entry name" value="Asp/Glu/Uridylate_kinase"/>
</dbReference>
<dbReference type="Gene3D" id="3.40.1160.10">
    <property type="entry name" value="Acetylglutamate kinase-like"/>
    <property type="match status" value="1"/>
</dbReference>
<dbReference type="GO" id="GO:0009088">
    <property type="term" value="P:threonine biosynthetic process"/>
    <property type="evidence" value="ECO:0007669"/>
    <property type="project" value="UniProtKB-UniPathway"/>
</dbReference>
<comment type="pathway">
    <text evidence="3 16">Amino-acid biosynthesis; L-methionine biosynthesis via de novo pathway; L-homoserine from L-aspartate: step 1/3.</text>
</comment>
<dbReference type="AlphaFoldDB" id="A0A239HME2"/>
<accession>A0A239HME2</accession>
<gene>
    <name evidence="19" type="ORF">SAMN05446037_102271</name>
</gene>
<comment type="catalytic activity">
    <reaction evidence="13 15">
        <text>L-aspartate + ATP = 4-phospho-L-aspartate + ADP</text>
        <dbReference type="Rhea" id="RHEA:23776"/>
        <dbReference type="ChEBI" id="CHEBI:29991"/>
        <dbReference type="ChEBI" id="CHEBI:30616"/>
        <dbReference type="ChEBI" id="CHEBI:57535"/>
        <dbReference type="ChEBI" id="CHEBI:456216"/>
        <dbReference type="EC" id="2.7.2.4"/>
    </reaction>
</comment>
<keyword evidence="11" id="KW-0220">Diaminopimelate biosynthesis</keyword>